<organism evidence="6 7">
    <name type="scientific">Rhodococcus sovatensis</name>
    <dbReference type="NCBI Taxonomy" id="1805840"/>
    <lineage>
        <taxon>Bacteria</taxon>
        <taxon>Bacillati</taxon>
        <taxon>Actinomycetota</taxon>
        <taxon>Actinomycetes</taxon>
        <taxon>Mycobacteriales</taxon>
        <taxon>Nocardiaceae</taxon>
        <taxon>Rhodococcus</taxon>
    </lineage>
</organism>
<dbReference type="SUPFAM" id="SSF46689">
    <property type="entry name" value="Homeodomain-like"/>
    <property type="match status" value="1"/>
</dbReference>
<evidence type="ECO:0000256" key="1">
    <source>
        <dbReference type="ARBA" id="ARBA00023015"/>
    </source>
</evidence>
<feature type="domain" description="HTH tetR-type" evidence="5">
    <location>
        <begin position="19"/>
        <end position="79"/>
    </location>
</feature>
<keyword evidence="2 4" id="KW-0238">DNA-binding</keyword>
<dbReference type="Proteomes" id="UP001432000">
    <property type="component" value="Chromosome"/>
</dbReference>
<name>A0ABZ2PKD4_9NOCA</name>
<protein>
    <submittedName>
        <fullName evidence="6">TetR-like C-terminal domain-containing protein</fullName>
    </submittedName>
</protein>
<dbReference type="PANTHER" id="PTHR30055">
    <property type="entry name" value="HTH-TYPE TRANSCRIPTIONAL REGULATOR RUTR"/>
    <property type="match status" value="1"/>
</dbReference>
<dbReference type="InterPro" id="IPR009057">
    <property type="entry name" value="Homeodomain-like_sf"/>
</dbReference>
<evidence type="ECO:0000256" key="4">
    <source>
        <dbReference type="PROSITE-ProRule" id="PRU00335"/>
    </source>
</evidence>
<evidence type="ECO:0000259" key="5">
    <source>
        <dbReference type="PROSITE" id="PS50977"/>
    </source>
</evidence>
<dbReference type="InterPro" id="IPR011075">
    <property type="entry name" value="TetR_C"/>
</dbReference>
<proteinExistence type="predicted"/>
<dbReference type="Pfam" id="PF00440">
    <property type="entry name" value="TetR_N"/>
    <property type="match status" value="1"/>
</dbReference>
<dbReference type="PROSITE" id="PS50977">
    <property type="entry name" value="HTH_TETR_2"/>
    <property type="match status" value="1"/>
</dbReference>
<accession>A0ABZ2PKD4</accession>
<dbReference type="RefSeq" id="WP_338890243.1">
    <property type="nucleotide sequence ID" value="NZ_CP147846.1"/>
</dbReference>
<dbReference type="InterPro" id="IPR001647">
    <property type="entry name" value="HTH_TetR"/>
</dbReference>
<keyword evidence="1" id="KW-0805">Transcription regulation</keyword>
<sequence length="206" mass="22677">MKETEVVAGKRRRPGGRAAKVTEAVHRAVLEAVLEVGVEKVSIPDISRRSGVRDSTIYRRWVTRENLVLDVLLTGSGRTLAVPDTGALRDDLVAFATALDVYLKSAIGQGLLRVFASIADTPEIAESRNTFWQERFKSVAVIIDRASERSEIAADVDARAAIELLIAPIHFRHLLSRQPCDREFIDSLVSAVIGYCGTASCDEKRF</sequence>
<feature type="DNA-binding region" description="H-T-H motif" evidence="4">
    <location>
        <begin position="42"/>
        <end position="61"/>
    </location>
</feature>
<dbReference type="Gene3D" id="1.10.357.10">
    <property type="entry name" value="Tetracycline Repressor, domain 2"/>
    <property type="match status" value="1"/>
</dbReference>
<evidence type="ECO:0000256" key="3">
    <source>
        <dbReference type="ARBA" id="ARBA00023163"/>
    </source>
</evidence>
<keyword evidence="3" id="KW-0804">Transcription</keyword>
<reference evidence="6 7" key="1">
    <citation type="submission" date="2024-03" db="EMBL/GenBank/DDBJ databases">
        <title>Natural products discovery in diverse microorganisms through a two-stage MS feature dereplication strategy.</title>
        <authorList>
            <person name="Zhang R."/>
        </authorList>
    </citation>
    <scope>NUCLEOTIDE SEQUENCE [LARGE SCALE GENOMIC DNA]</scope>
    <source>
        <strain evidence="6 7">18930</strain>
    </source>
</reference>
<evidence type="ECO:0000313" key="6">
    <source>
        <dbReference type="EMBL" id="WXG69454.1"/>
    </source>
</evidence>
<dbReference type="InterPro" id="IPR036271">
    <property type="entry name" value="Tet_transcr_reg_TetR-rel_C_sf"/>
</dbReference>
<evidence type="ECO:0000313" key="7">
    <source>
        <dbReference type="Proteomes" id="UP001432000"/>
    </source>
</evidence>
<keyword evidence="7" id="KW-1185">Reference proteome</keyword>
<dbReference type="EMBL" id="CP147846">
    <property type="protein sequence ID" value="WXG69454.1"/>
    <property type="molecule type" value="Genomic_DNA"/>
</dbReference>
<dbReference type="Pfam" id="PF16859">
    <property type="entry name" value="TetR_C_11"/>
    <property type="match status" value="1"/>
</dbReference>
<dbReference type="PANTHER" id="PTHR30055:SF148">
    <property type="entry name" value="TETR-FAMILY TRANSCRIPTIONAL REGULATOR"/>
    <property type="match status" value="1"/>
</dbReference>
<gene>
    <name evidence="6" type="ORF">WDS16_02520</name>
</gene>
<dbReference type="Gene3D" id="1.10.10.60">
    <property type="entry name" value="Homeodomain-like"/>
    <property type="match status" value="1"/>
</dbReference>
<dbReference type="InterPro" id="IPR050109">
    <property type="entry name" value="HTH-type_TetR-like_transc_reg"/>
</dbReference>
<evidence type="ECO:0000256" key="2">
    <source>
        <dbReference type="ARBA" id="ARBA00023125"/>
    </source>
</evidence>
<dbReference type="SUPFAM" id="SSF48498">
    <property type="entry name" value="Tetracyclin repressor-like, C-terminal domain"/>
    <property type="match status" value="1"/>
</dbReference>